<dbReference type="AlphaFoldDB" id="A0AAD9HXG7"/>
<comment type="caution">
    <text evidence="1">The sequence shown here is derived from an EMBL/GenBank/DDBJ whole genome shotgun (WGS) entry which is preliminary data.</text>
</comment>
<sequence length="75" mass="8346">MNVPPPVHSAAPFFRLLRNRVEPRPTPPPSFPQRFDVVPPSLHRSGLDNFQIVPKNSDDCVYGVTTPQGCGHLRS</sequence>
<name>A0AAD9HXG7_9PEZI</name>
<proteinExistence type="predicted"/>
<accession>A0AAD9HXG7</accession>
<protein>
    <submittedName>
        <fullName evidence="1">Uncharacterized protein</fullName>
    </submittedName>
</protein>
<evidence type="ECO:0000313" key="2">
    <source>
        <dbReference type="Proteomes" id="UP001217918"/>
    </source>
</evidence>
<reference evidence="1" key="1">
    <citation type="journal article" date="2023" name="Mol. Plant Microbe Interact.">
        <title>Elucidating the Obligate Nature and Biological Capacity of an Invasive Fungal Corn Pathogen.</title>
        <authorList>
            <person name="MacCready J.S."/>
            <person name="Roggenkamp E.M."/>
            <person name="Gdanetz K."/>
            <person name="Chilvers M.I."/>
        </authorList>
    </citation>
    <scope>NUCLEOTIDE SEQUENCE</scope>
    <source>
        <strain evidence="1">PM02</strain>
    </source>
</reference>
<gene>
    <name evidence="1" type="ORF">P8C59_001075</name>
</gene>
<keyword evidence="2" id="KW-1185">Reference proteome</keyword>
<dbReference type="EMBL" id="JAQQPM010000001">
    <property type="protein sequence ID" value="KAK2067324.1"/>
    <property type="molecule type" value="Genomic_DNA"/>
</dbReference>
<dbReference type="Proteomes" id="UP001217918">
    <property type="component" value="Unassembled WGS sequence"/>
</dbReference>
<evidence type="ECO:0000313" key="1">
    <source>
        <dbReference type="EMBL" id="KAK2067324.1"/>
    </source>
</evidence>
<organism evidence="1 2">
    <name type="scientific">Phyllachora maydis</name>
    <dbReference type="NCBI Taxonomy" id="1825666"/>
    <lineage>
        <taxon>Eukaryota</taxon>
        <taxon>Fungi</taxon>
        <taxon>Dikarya</taxon>
        <taxon>Ascomycota</taxon>
        <taxon>Pezizomycotina</taxon>
        <taxon>Sordariomycetes</taxon>
        <taxon>Sordariomycetidae</taxon>
        <taxon>Phyllachorales</taxon>
        <taxon>Phyllachoraceae</taxon>
        <taxon>Phyllachora</taxon>
    </lineage>
</organism>